<keyword evidence="5 13" id="KW-0812">Transmembrane</keyword>
<keyword evidence="15" id="KW-1185">Reference proteome</keyword>
<feature type="transmembrane region" description="Helical" evidence="13">
    <location>
        <begin position="58"/>
        <end position="86"/>
    </location>
</feature>
<accession>A0A2T6ZHR9</accession>
<keyword evidence="12" id="KW-0539">Nucleus</keyword>
<dbReference type="GO" id="GO:0106166">
    <property type="term" value="F:spindle pole body-nuclear membrane anchor activity"/>
    <property type="evidence" value="ECO:0007669"/>
    <property type="project" value="TreeGrafter"/>
</dbReference>
<evidence type="ECO:0000256" key="7">
    <source>
        <dbReference type="ARBA" id="ARBA00022927"/>
    </source>
</evidence>
<dbReference type="AlphaFoldDB" id="A0A2T6ZHR9"/>
<comment type="similarity">
    <text evidence="3">Belongs to the NDC1 family.</text>
</comment>
<feature type="transmembrane region" description="Helical" evidence="13">
    <location>
        <begin position="107"/>
        <end position="134"/>
    </location>
</feature>
<dbReference type="GO" id="GO:0070762">
    <property type="term" value="C:nuclear pore transmembrane ring"/>
    <property type="evidence" value="ECO:0007669"/>
    <property type="project" value="TreeGrafter"/>
</dbReference>
<keyword evidence="9" id="KW-0811">Translocation</keyword>
<dbReference type="GO" id="GO:0005816">
    <property type="term" value="C:spindle pole body"/>
    <property type="evidence" value="ECO:0007669"/>
    <property type="project" value="TreeGrafter"/>
</dbReference>
<evidence type="ECO:0000256" key="4">
    <source>
        <dbReference type="ARBA" id="ARBA00022448"/>
    </source>
</evidence>
<dbReference type="STRING" id="42251.A0A2T6ZHR9"/>
<keyword evidence="6" id="KW-0509">mRNA transport</keyword>
<evidence type="ECO:0000256" key="8">
    <source>
        <dbReference type="ARBA" id="ARBA00022989"/>
    </source>
</evidence>
<comment type="caution">
    <text evidence="14">The sequence shown here is derived from an EMBL/GenBank/DDBJ whole genome shotgun (WGS) entry which is preliminary data.</text>
</comment>
<reference evidence="14 15" key="1">
    <citation type="submission" date="2017-04" db="EMBL/GenBank/DDBJ databases">
        <title>Draft genome sequence of Tuber borchii Vittad., a whitish edible truffle.</title>
        <authorList>
            <consortium name="DOE Joint Genome Institute"/>
            <person name="Murat C."/>
            <person name="Kuo A."/>
            <person name="Barry K.W."/>
            <person name="Clum A."/>
            <person name="Dockter R.B."/>
            <person name="Fauchery L."/>
            <person name="Iotti M."/>
            <person name="Kohler A."/>
            <person name="Labutti K."/>
            <person name="Lindquist E.A."/>
            <person name="Lipzen A."/>
            <person name="Ohm R.A."/>
            <person name="Wang M."/>
            <person name="Grigoriev I.V."/>
            <person name="Zambonelli A."/>
            <person name="Martin F.M."/>
        </authorList>
    </citation>
    <scope>NUCLEOTIDE SEQUENCE [LARGE SCALE GENOMIC DNA]</scope>
    <source>
        <strain evidence="14 15">Tbo3840</strain>
    </source>
</reference>
<dbReference type="EMBL" id="NESQ01000254">
    <property type="protein sequence ID" value="PUU75035.1"/>
    <property type="molecule type" value="Genomic_DNA"/>
</dbReference>
<evidence type="ECO:0000256" key="2">
    <source>
        <dbReference type="ARBA" id="ARBA00004567"/>
    </source>
</evidence>
<keyword evidence="4" id="KW-0813">Transport</keyword>
<feature type="transmembrane region" description="Helical" evidence="13">
    <location>
        <begin position="34"/>
        <end position="52"/>
    </location>
</feature>
<keyword evidence="7" id="KW-0653">Protein transport</keyword>
<evidence type="ECO:0000256" key="10">
    <source>
        <dbReference type="ARBA" id="ARBA00023132"/>
    </source>
</evidence>
<comment type="subcellular location">
    <subcellularLocation>
        <location evidence="1">Nucleus membrane</location>
        <topology evidence="1">Multi-pass membrane protein</topology>
    </subcellularLocation>
    <subcellularLocation>
        <location evidence="2">Nucleus</location>
        <location evidence="2">Nuclear pore complex</location>
    </subcellularLocation>
</comment>
<evidence type="ECO:0000256" key="13">
    <source>
        <dbReference type="SAM" id="Phobius"/>
    </source>
</evidence>
<keyword evidence="10" id="KW-0906">Nuclear pore complex</keyword>
<evidence type="ECO:0000313" key="14">
    <source>
        <dbReference type="EMBL" id="PUU75035.1"/>
    </source>
</evidence>
<sequence>MVSSISRSIPSSAPPRLPPPHYQTFLTPILHRRFARACLVGFAACYLEAFVISNKSSLFWAIFPIGWTGFKAIILFFLSVFPILTLRISQLHVGARSHATVFHAMKAYIGSFSTYSTFLTHSFASLVFVFLYLWSGSKEDRLRFIIEGKSYERPRLNERFLYLIFFACYTGFIQAALHLYEDRGRLQLPHLYLSPKAAFKKKFLEVPSGALHMALLSACTAPFAYMPFRGVIWQYTLATAKTFYWLNRSSTLPSFPVGAGMFIRSLWLSFLIGVMWQISNIAFDVYFTQKPLSADGKTISEKSPDPNGTLISGLKASPAPLTQVCSCITRLINVC</sequence>
<dbReference type="InterPro" id="IPR019049">
    <property type="entry name" value="Nucleoporin_prot_Ndc1/Nup"/>
</dbReference>
<dbReference type="GO" id="GO:0070631">
    <property type="term" value="P:spindle pole body localization"/>
    <property type="evidence" value="ECO:0007669"/>
    <property type="project" value="TreeGrafter"/>
</dbReference>
<protein>
    <submittedName>
        <fullName evidence="14">Nucleoporin protein Ndc1-Nup</fullName>
    </submittedName>
</protein>
<dbReference type="GO" id="GO:0031965">
    <property type="term" value="C:nuclear membrane"/>
    <property type="evidence" value="ECO:0007669"/>
    <property type="project" value="UniProtKB-SubCell"/>
</dbReference>
<dbReference type="OrthoDB" id="67850at2759"/>
<dbReference type="GO" id="GO:0015031">
    <property type="term" value="P:protein transport"/>
    <property type="evidence" value="ECO:0007669"/>
    <property type="project" value="UniProtKB-KW"/>
</dbReference>
<proteinExistence type="inferred from homology"/>
<evidence type="ECO:0000256" key="9">
    <source>
        <dbReference type="ARBA" id="ARBA00023010"/>
    </source>
</evidence>
<evidence type="ECO:0000256" key="6">
    <source>
        <dbReference type="ARBA" id="ARBA00022816"/>
    </source>
</evidence>
<dbReference type="Pfam" id="PF09531">
    <property type="entry name" value="Ndc1_Nup"/>
    <property type="match status" value="1"/>
</dbReference>
<evidence type="ECO:0000256" key="5">
    <source>
        <dbReference type="ARBA" id="ARBA00022692"/>
    </source>
</evidence>
<keyword evidence="11 13" id="KW-0472">Membrane</keyword>
<organism evidence="14 15">
    <name type="scientific">Tuber borchii</name>
    <name type="common">White truffle</name>
    <dbReference type="NCBI Taxonomy" id="42251"/>
    <lineage>
        <taxon>Eukaryota</taxon>
        <taxon>Fungi</taxon>
        <taxon>Dikarya</taxon>
        <taxon>Ascomycota</taxon>
        <taxon>Pezizomycotina</taxon>
        <taxon>Pezizomycetes</taxon>
        <taxon>Pezizales</taxon>
        <taxon>Tuberaceae</taxon>
        <taxon>Tuber</taxon>
    </lineage>
</organism>
<evidence type="ECO:0000256" key="1">
    <source>
        <dbReference type="ARBA" id="ARBA00004232"/>
    </source>
</evidence>
<feature type="transmembrane region" description="Helical" evidence="13">
    <location>
        <begin position="210"/>
        <end position="235"/>
    </location>
</feature>
<dbReference type="Proteomes" id="UP000244722">
    <property type="component" value="Unassembled WGS sequence"/>
</dbReference>
<evidence type="ECO:0000256" key="12">
    <source>
        <dbReference type="ARBA" id="ARBA00023242"/>
    </source>
</evidence>
<dbReference type="GO" id="GO:0051028">
    <property type="term" value="P:mRNA transport"/>
    <property type="evidence" value="ECO:0007669"/>
    <property type="project" value="UniProtKB-KW"/>
</dbReference>
<feature type="transmembrane region" description="Helical" evidence="13">
    <location>
        <begin position="160"/>
        <end position="180"/>
    </location>
</feature>
<keyword evidence="8 13" id="KW-1133">Transmembrane helix</keyword>
<dbReference type="PANTHER" id="PTHR13269">
    <property type="entry name" value="NUCLEOPORIN NDC1"/>
    <property type="match status" value="1"/>
</dbReference>
<gene>
    <name evidence="14" type="ORF">B9Z19DRAFT_1103132</name>
</gene>
<evidence type="ECO:0000256" key="3">
    <source>
        <dbReference type="ARBA" id="ARBA00005760"/>
    </source>
</evidence>
<dbReference type="PANTHER" id="PTHR13269:SF6">
    <property type="entry name" value="NUCLEOPORIN NDC1"/>
    <property type="match status" value="1"/>
</dbReference>
<evidence type="ECO:0000256" key="11">
    <source>
        <dbReference type="ARBA" id="ARBA00023136"/>
    </source>
</evidence>
<feature type="transmembrane region" description="Helical" evidence="13">
    <location>
        <begin position="255"/>
        <end position="276"/>
    </location>
</feature>
<dbReference type="GO" id="GO:0006999">
    <property type="term" value="P:nuclear pore organization"/>
    <property type="evidence" value="ECO:0007669"/>
    <property type="project" value="TreeGrafter"/>
</dbReference>
<name>A0A2T6ZHR9_TUBBO</name>
<evidence type="ECO:0000313" key="15">
    <source>
        <dbReference type="Proteomes" id="UP000244722"/>
    </source>
</evidence>